<dbReference type="GeneID" id="17294721"/>
<organism evidence="2">
    <name type="scientific">Guillardia theta (strain CCMP2712)</name>
    <name type="common">Cryptophyte</name>
    <dbReference type="NCBI Taxonomy" id="905079"/>
    <lineage>
        <taxon>Eukaryota</taxon>
        <taxon>Cryptophyceae</taxon>
        <taxon>Pyrenomonadales</taxon>
        <taxon>Geminigeraceae</taxon>
        <taxon>Guillardia</taxon>
    </lineage>
</organism>
<reference evidence="3" key="3">
    <citation type="submission" date="2015-06" db="UniProtKB">
        <authorList>
            <consortium name="EnsemblProtists"/>
        </authorList>
    </citation>
    <scope>IDENTIFICATION</scope>
</reference>
<dbReference type="PaxDb" id="55529-EKX37933"/>
<feature type="region of interest" description="Disordered" evidence="1">
    <location>
        <begin position="103"/>
        <end position="149"/>
    </location>
</feature>
<dbReference type="AlphaFoldDB" id="L1INU8"/>
<reference evidence="4" key="2">
    <citation type="submission" date="2012-11" db="EMBL/GenBank/DDBJ databases">
        <authorList>
            <person name="Kuo A."/>
            <person name="Curtis B.A."/>
            <person name="Tanifuji G."/>
            <person name="Burki F."/>
            <person name="Gruber A."/>
            <person name="Irimia M."/>
            <person name="Maruyama S."/>
            <person name="Arias M.C."/>
            <person name="Ball S.G."/>
            <person name="Gile G.H."/>
            <person name="Hirakawa Y."/>
            <person name="Hopkins J.F."/>
            <person name="Rensing S.A."/>
            <person name="Schmutz J."/>
            <person name="Symeonidi A."/>
            <person name="Elias M."/>
            <person name="Eveleigh R.J."/>
            <person name="Herman E.K."/>
            <person name="Klute M.J."/>
            <person name="Nakayama T."/>
            <person name="Obornik M."/>
            <person name="Reyes-Prieto A."/>
            <person name="Armbrust E.V."/>
            <person name="Aves S.J."/>
            <person name="Beiko R.G."/>
            <person name="Coutinho P."/>
            <person name="Dacks J.B."/>
            <person name="Durnford D.G."/>
            <person name="Fast N.M."/>
            <person name="Green B.R."/>
            <person name="Grisdale C."/>
            <person name="Hempe F."/>
            <person name="Henrissat B."/>
            <person name="Hoppner M.P."/>
            <person name="Ishida K.-I."/>
            <person name="Kim E."/>
            <person name="Koreny L."/>
            <person name="Kroth P.G."/>
            <person name="Liu Y."/>
            <person name="Malik S.-B."/>
            <person name="Maier U.G."/>
            <person name="McRose D."/>
            <person name="Mock T."/>
            <person name="Neilson J.A."/>
            <person name="Onodera N.T."/>
            <person name="Poole A.M."/>
            <person name="Pritham E.J."/>
            <person name="Richards T.A."/>
            <person name="Rocap G."/>
            <person name="Roy S.W."/>
            <person name="Sarai C."/>
            <person name="Schaack S."/>
            <person name="Shirato S."/>
            <person name="Slamovits C.H."/>
            <person name="Spencer D.F."/>
            <person name="Suzuki S."/>
            <person name="Worden A.Z."/>
            <person name="Zauner S."/>
            <person name="Barry K."/>
            <person name="Bell C."/>
            <person name="Bharti A.K."/>
            <person name="Crow J.A."/>
            <person name="Grimwood J."/>
            <person name="Kramer R."/>
            <person name="Lindquist E."/>
            <person name="Lucas S."/>
            <person name="Salamov A."/>
            <person name="McFadden G.I."/>
            <person name="Lane C.E."/>
            <person name="Keeling P.J."/>
            <person name="Gray M.W."/>
            <person name="Grigoriev I.V."/>
            <person name="Archibald J.M."/>
        </authorList>
    </citation>
    <scope>NUCLEOTIDE SEQUENCE</scope>
    <source>
        <strain evidence="4">CCMP2712</strain>
    </source>
</reference>
<reference evidence="2 4" key="1">
    <citation type="journal article" date="2012" name="Nature">
        <title>Algal genomes reveal evolutionary mosaicism and the fate of nucleomorphs.</title>
        <authorList>
            <consortium name="DOE Joint Genome Institute"/>
            <person name="Curtis B.A."/>
            <person name="Tanifuji G."/>
            <person name="Burki F."/>
            <person name="Gruber A."/>
            <person name="Irimia M."/>
            <person name="Maruyama S."/>
            <person name="Arias M.C."/>
            <person name="Ball S.G."/>
            <person name="Gile G.H."/>
            <person name="Hirakawa Y."/>
            <person name="Hopkins J.F."/>
            <person name="Kuo A."/>
            <person name="Rensing S.A."/>
            <person name="Schmutz J."/>
            <person name="Symeonidi A."/>
            <person name="Elias M."/>
            <person name="Eveleigh R.J."/>
            <person name="Herman E.K."/>
            <person name="Klute M.J."/>
            <person name="Nakayama T."/>
            <person name="Obornik M."/>
            <person name="Reyes-Prieto A."/>
            <person name="Armbrust E.V."/>
            <person name="Aves S.J."/>
            <person name="Beiko R.G."/>
            <person name="Coutinho P."/>
            <person name="Dacks J.B."/>
            <person name="Durnford D.G."/>
            <person name="Fast N.M."/>
            <person name="Green B.R."/>
            <person name="Grisdale C.J."/>
            <person name="Hempel F."/>
            <person name="Henrissat B."/>
            <person name="Hoppner M.P."/>
            <person name="Ishida K."/>
            <person name="Kim E."/>
            <person name="Koreny L."/>
            <person name="Kroth P.G."/>
            <person name="Liu Y."/>
            <person name="Malik S.B."/>
            <person name="Maier U.G."/>
            <person name="McRose D."/>
            <person name="Mock T."/>
            <person name="Neilson J.A."/>
            <person name="Onodera N.T."/>
            <person name="Poole A.M."/>
            <person name="Pritham E.J."/>
            <person name="Richards T.A."/>
            <person name="Rocap G."/>
            <person name="Roy S.W."/>
            <person name="Sarai C."/>
            <person name="Schaack S."/>
            <person name="Shirato S."/>
            <person name="Slamovits C.H."/>
            <person name="Spencer D.F."/>
            <person name="Suzuki S."/>
            <person name="Worden A.Z."/>
            <person name="Zauner S."/>
            <person name="Barry K."/>
            <person name="Bell C."/>
            <person name="Bharti A.K."/>
            <person name="Crow J.A."/>
            <person name="Grimwood J."/>
            <person name="Kramer R."/>
            <person name="Lindquist E."/>
            <person name="Lucas S."/>
            <person name="Salamov A."/>
            <person name="McFadden G.I."/>
            <person name="Lane C.E."/>
            <person name="Keeling P.J."/>
            <person name="Gray M.W."/>
            <person name="Grigoriev I.V."/>
            <person name="Archibald J.M."/>
        </authorList>
    </citation>
    <scope>NUCLEOTIDE SEQUENCE</scope>
    <source>
        <strain evidence="2 4">CCMP2712</strain>
    </source>
</reference>
<feature type="compositionally biased region" description="Basic and acidic residues" evidence="1">
    <location>
        <begin position="103"/>
        <end position="127"/>
    </location>
</feature>
<protein>
    <submittedName>
        <fullName evidence="2 3">Uncharacterized protein</fullName>
    </submittedName>
</protein>
<name>L1INU8_GUITC</name>
<dbReference type="HOGENOM" id="CLU_1423983_0_0_1"/>
<proteinExistence type="predicted"/>
<sequence>MHRNEIKSGRALITPDVAREIYMYSQERIQAGSTFSPTSVSAALGAKYGITAKAVRDIWNKRTWSHATYLLWTDEDKRIYKQKVDSFDRQKLKAEISSQDVHVHTKMTDSLPTEHRKKDEGGARSEVRSAGSKSSFSDNDEGIAQASVGSHSDSQCAVVKALPEVAKQPSRMFNDAWMMCPDRIGLFLSERPEIQFTSDRVAIQDTFTPASGKSLFRVDHDRNQGPQL</sequence>
<dbReference type="EMBL" id="JH993053">
    <property type="protein sequence ID" value="EKX37933.1"/>
    <property type="molecule type" value="Genomic_DNA"/>
</dbReference>
<evidence type="ECO:0000313" key="3">
    <source>
        <dbReference type="EnsemblProtists" id="EKX37933"/>
    </source>
</evidence>
<keyword evidence="4" id="KW-1185">Reference proteome</keyword>
<dbReference type="Proteomes" id="UP000011087">
    <property type="component" value="Unassembled WGS sequence"/>
</dbReference>
<evidence type="ECO:0000256" key="1">
    <source>
        <dbReference type="SAM" id="MobiDB-lite"/>
    </source>
</evidence>
<dbReference type="RefSeq" id="XP_005824913.1">
    <property type="nucleotide sequence ID" value="XM_005824856.1"/>
</dbReference>
<accession>L1INU8</accession>
<evidence type="ECO:0000313" key="4">
    <source>
        <dbReference type="Proteomes" id="UP000011087"/>
    </source>
</evidence>
<dbReference type="EnsemblProtists" id="EKX37933">
    <property type="protein sequence ID" value="EKX37933"/>
    <property type="gene ID" value="GUITHDRAFT_115905"/>
</dbReference>
<dbReference type="KEGG" id="gtt:GUITHDRAFT_115905"/>
<gene>
    <name evidence="2" type="ORF">GUITHDRAFT_115905</name>
</gene>
<evidence type="ECO:0000313" key="2">
    <source>
        <dbReference type="EMBL" id="EKX37933.1"/>
    </source>
</evidence>